<dbReference type="OrthoDB" id="2157866at2759"/>
<keyword evidence="5" id="KW-1185">Reference proteome</keyword>
<evidence type="ECO:0000313" key="5">
    <source>
        <dbReference type="Proteomes" id="UP000265703"/>
    </source>
</evidence>
<feature type="region of interest" description="Disordered" evidence="2">
    <location>
        <begin position="246"/>
        <end position="265"/>
    </location>
</feature>
<proteinExistence type="predicted"/>
<dbReference type="InterPro" id="IPR011993">
    <property type="entry name" value="PH-like_dom_sf"/>
</dbReference>
<evidence type="ECO:0000259" key="3">
    <source>
        <dbReference type="PROSITE" id="PS50003"/>
    </source>
</evidence>
<dbReference type="SMART" id="SM00233">
    <property type="entry name" value="PH"/>
    <property type="match status" value="2"/>
</dbReference>
<evidence type="ECO:0000256" key="1">
    <source>
        <dbReference type="SAM" id="Coils"/>
    </source>
</evidence>
<sequence length="426" mass="49310">MSDAIHHSIEYYKAELSKKDEIIEKLSKEVDILKDKQQEHNLESTLKSRERELENQLKELKIQYQELSNINYNLKIENENIKIENEKLLKDLKKKEFKVGENEEKKEVTDVRNNRQNSLQSQESAQEGVETASIPEATDPLIPEGIKTGTLYKQSQLLKTFNQRYFVLTKDTLYYYRSSNDPSNEKLIDLSSDCNVKIIEGAKFDLETKSRTYTLIADSEEERDLWIKELEECNVNVVPSEKEKSTFSKKTEEATKHEISKSENEDDINIQQNPVIPEGIKTGNLHKQSQLLKTFNQRYFVLTKDKLYYYKSSNDPSSQKSIDLSFDCKIKMGEGAKFDFETKSRTYKLIADSEEERDSWIKELKKCNVIVIPYETKKSSSSKKIEATKLEVPKGENENDSDIQQSVDNAIDNTVDKSVDVVETSV</sequence>
<dbReference type="PANTHER" id="PTHR14336:SF15">
    <property type="entry name" value="DUAL ADAPTER FOR PHOSPHOTYROSINE AND 3-PHOSPHOTYROSINE AND 3-PHOSPHOINOSITIDE"/>
    <property type="match status" value="1"/>
</dbReference>
<dbReference type="InterPro" id="IPR051707">
    <property type="entry name" value="PI-Interact_SigTrans_Reg"/>
</dbReference>
<feature type="domain" description="PH" evidence="3">
    <location>
        <begin position="144"/>
        <end position="235"/>
    </location>
</feature>
<gene>
    <name evidence="4" type="ORF">C1645_740127</name>
</gene>
<comment type="caution">
    <text evidence="4">The sequence shown here is derived from an EMBL/GenBank/DDBJ whole genome shotgun (WGS) entry which is preliminary data.</text>
</comment>
<feature type="compositionally biased region" description="Basic and acidic residues" evidence="2">
    <location>
        <begin position="377"/>
        <end position="397"/>
    </location>
</feature>
<feature type="coiled-coil region" evidence="1">
    <location>
        <begin position="9"/>
        <end position="98"/>
    </location>
</feature>
<dbReference type="Gene3D" id="2.30.29.30">
    <property type="entry name" value="Pleckstrin-homology domain (PH domain)/Phosphotyrosine-binding domain (PTB)"/>
    <property type="match status" value="2"/>
</dbReference>
<dbReference type="AlphaFoldDB" id="A0A397SXD9"/>
<reference evidence="4 5" key="1">
    <citation type="submission" date="2018-06" db="EMBL/GenBank/DDBJ databases">
        <title>Comparative genomics reveals the genomic features of Rhizophagus irregularis, R. cerebriforme, R. diaphanum and Gigaspora rosea, and their symbiotic lifestyle signature.</title>
        <authorList>
            <person name="Morin E."/>
            <person name="San Clemente H."/>
            <person name="Chen E.C.H."/>
            <person name="De La Providencia I."/>
            <person name="Hainaut M."/>
            <person name="Kuo A."/>
            <person name="Kohler A."/>
            <person name="Murat C."/>
            <person name="Tang N."/>
            <person name="Roy S."/>
            <person name="Loubradou J."/>
            <person name="Henrissat B."/>
            <person name="Grigoriev I.V."/>
            <person name="Corradi N."/>
            <person name="Roux C."/>
            <person name="Martin F.M."/>
        </authorList>
    </citation>
    <scope>NUCLEOTIDE SEQUENCE [LARGE SCALE GENOMIC DNA]</scope>
    <source>
        <strain evidence="4 5">DAOM 227022</strain>
    </source>
</reference>
<dbReference type="PROSITE" id="PS50003">
    <property type="entry name" value="PH_DOMAIN"/>
    <property type="match status" value="2"/>
</dbReference>
<feature type="compositionally biased region" description="Polar residues" evidence="2">
    <location>
        <begin position="114"/>
        <end position="125"/>
    </location>
</feature>
<dbReference type="Proteomes" id="UP000265703">
    <property type="component" value="Unassembled WGS sequence"/>
</dbReference>
<protein>
    <recommendedName>
        <fullName evidence="3">PH domain-containing protein</fullName>
    </recommendedName>
</protein>
<evidence type="ECO:0000313" key="4">
    <source>
        <dbReference type="EMBL" id="RIA87414.1"/>
    </source>
</evidence>
<dbReference type="SUPFAM" id="SSF50729">
    <property type="entry name" value="PH domain-like"/>
    <property type="match status" value="2"/>
</dbReference>
<feature type="domain" description="PH" evidence="3">
    <location>
        <begin position="278"/>
        <end position="369"/>
    </location>
</feature>
<feature type="region of interest" description="Disordered" evidence="2">
    <location>
        <begin position="103"/>
        <end position="132"/>
    </location>
</feature>
<dbReference type="InterPro" id="IPR001849">
    <property type="entry name" value="PH_domain"/>
</dbReference>
<feature type="compositionally biased region" description="Basic and acidic residues" evidence="2">
    <location>
        <begin position="103"/>
        <end position="113"/>
    </location>
</feature>
<accession>A0A397SXD9</accession>
<dbReference type="FunFam" id="2.30.29.30:FF:000286">
    <property type="entry name" value="PH-protein kinase domain containing protein"/>
    <property type="match status" value="2"/>
</dbReference>
<name>A0A397SXD9_9GLOM</name>
<dbReference type="PANTHER" id="PTHR14336">
    <property type="entry name" value="TANDEM PH DOMAIN CONTAINING PROTEIN"/>
    <property type="match status" value="1"/>
</dbReference>
<dbReference type="Pfam" id="PF00169">
    <property type="entry name" value="PH"/>
    <property type="match status" value="2"/>
</dbReference>
<keyword evidence="1" id="KW-0175">Coiled coil</keyword>
<feature type="region of interest" description="Disordered" evidence="2">
    <location>
        <begin position="377"/>
        <end position="410"/>
    </location>
</feature>
<organism evidence="4 5">
    <name type="scientific">Glomus cerebriforme</name>
    <dbReference type="NCBI Taxonomy" id="658196"/>
    <lineage>
        <taxon>Eukaryota</taxon>
        <taxon>Fungi</taxon>
        <taxon>Fungi incertae sedis</taxon>
        <taxon>Mucoromycota</taxon>
        <taxon>Glomeromycotina</taxon>
        <taxon>Glomeromycetes</taxon>
        <taxon>Glomerales</taxon>
        <taxon>Glomeraceae</taxon>
        <taxon>Glomus</taxon>
    </lineage>
</organism>
<feature type="compositionally biased region" description="Basic and acidic residues" evidence="2">
    <location>
        <begin position="246"/>
        <end position="263"/>
    </location>
</feature>
<evidence type="ECO:0000256" key="2">
    <source>
        <dbReference type="SAM" id="MobiDB-lite"/>
    </source>
</evidence>
<dbReference type="EMBL" id="QKYT01000309">
    <property type="protein sequence ID" value="RIA87414.1"/>
    <property type="molecule type" value="Genomic_DNA"/>
</dbReference>
<dbReference type="STRING" id="658196.A0A397SXD9"/>